<evidence type="ECO:0000256" key="3">
    <source>
        <dbReference type="ARBA" id="ARBA00014376"/>
    </source>
</evidence>
<keyword evidence="4" id="KW-0975">Bacterial flagellum</keyword>
<feature type="domain" description="Flagellar basal body rod protein N-terminal" evidence="6">
    <location>
        <begin position="65"/>
        <end position="88"/>
    </location>
</feature>
<reference evidence="7 8" key="1">
    <citation type="journal article" date="2015" name="Proc. Natl. Acad. Sci. U.S.A.">
        <title>Expanded metabolic versatility of ubiquitous nitrite-oxidizing bacteria from the genus Nitrospira.</title>
        <authorList>
            <person name="Koch H."/>
            <person name="Lucker S."/>
            <person name="Albertsen M."/>
            <person name="Kitzinger K."/>
            <person name="Herbold C."/>
            <person name="Spieck E."/>
            <person name="Nielsen P.H."/>
            <person name="Wagner M."/>
            <person name="Daims H."/>
        </authorList>
    </citation>
    <scope>NUCLEOTIDE SEQUENCE [LARGE SCALE GENOMIC DNA]</scope>
    <source>
        <strain evidence="7 8">NSP M-1</strain>
    </source>
</reference>
<dbReference type="GO" id="GO:0030694">
    <property type="term" value="C:bacterial-type flagellum basal body, rod"/>
    <property type="evidence" value="ECO:0007669"/>
    <property type="project" value="InterPro"/>
</dbReference>
<keyword evidence="7" id="KW-0966">Cell projection</keyword>
<dbReference type="InterPro" id="IPR006300">
    <property type="entry name" value="FlgB"/>
</dbReference>
<dbReference type="InterPro" id="IPR001444">
    <property type="entry name" value="Flag_bb_rod_N"/>
</dbReference>
<dbReference type="EMBL" id="CP011801">
    <property type="protein sequence ID" value="ALA58332.1"/>
    <property type="molecule type" value="Genomic_DNA"/>
</dbReference>
<evidence type="ECO:0000256" key="4">
    <source>
        <dbReference type="ARBA" id="ARBA00023143"/>
    </source>
</evidence>
<dbReference type="OrthoDB" id="9789486at2"/>
<evidence type="ECO:0000256" key="1">
    <source>
        <dbReference type="ARBA" id="ARBA00004117"/>
    </source>
</evidence>
<proteinExistence type="inferred from homology"/>
<dbReference type="PATRIC" id="fig|42253.5.peg.1883"/>
<dbReference type="Proteomes" id="UP000069205">
    <property type="component" value="Chromosome"/>
</dbReference>
<comment type="function">
    <text evidence="5">Structural component of flagellum, the bacterial motility apparatus. Part of the rod structure of flagellar basal body.</text>
</comment>
<name>A0A0K2GCL0_NITMO</name>
<protein>
    <recommendedName>
        <fullName evidence="3">Flagellar basal body rod protein FlgB</fullName>
    </recommendedName>
</protein>
<dbReference type="Pfam" id="PF00460">
    <property type="entry name" value="Flg_bb_rod"/>
    <property type="match status" value="1"/>
</dbReference>
<keyword evidence="8" id="KW-1185">Reference proteome</keyword>
<dbReference type="GO" id="GO:0071973">
    <property type="term" value="P:bacterial-type flagellum-dependent cell motility"/>
    <property type="evidence" value="ECO:0007669"/>
    <property type="project" value="InterPro"/>
</dbReference>
<keyword evidence="7" id="KW-0282">Flagellum</keyword>
<dbReference type="AlphaFoldDB" id="A0A0K2GCL0"/>
<evidence type="ECO:0000256" key="2">
    <source>
        <dbReference type="ARBA" id="ARBA00009677"/>
    </source>
</evidence>
<accession>A0A0K2GCL0</accession>
<evidence type="ECO:0000313" key="8">
    <source>
        <dbReference type="Proteomes" id="UP000069205"/>
    </source>
</evidence>
<organism evidence="7 8">
    <name type="scientific">Nitrospira moscoviensis</name>
    <dbReference type="NCBI Taxonomy" id="42253"/>
    <lineage>
        <taxon>Bacteria</taxon>
        <taxon>Pseudomonadati</taxon>
        <taxon>Nitrospirota</taxon>
        <taxon>Nitrospiria</taxon>
        <taxon>Nitrospirales</taxon>
        <taxon>Nitrospiraceae</taxon>
        <taxon>Nitrospira</taxon>
    </lineage>
</organism>
<dbReference type="NCBIfam" id="TIGR01396">
    <property type="entry name" value="FlgB"/>
    <property type="match status" value="1"/>
</dbReference>
<gene>
    <name evidence="7" type="ORF">NITMOv2_1913</name>
</gene>
<evidence type="ECO:0000313" key="7">
    <source>
        <dbReference type="EMBL" id="ALA58332.1"/>
    </source>
</evidence>
<evidence type="ECO:0000256" key="5">
    <source>
        <dbReference type="ARBA" id="ARBA00024934"/>
    </source>
</evidence>
<keyword evidence="7" id="KW-0969">Cilium</keyword>
<evidence type="ECO:0000259" key="6">
    <source>
        <dbReference type="Pfam" id="PF00460"/>
    </source>
</evidence>
<dbReference type="STRING" id="42253.NITMOv2_1913"/>
<dbReference type="KEGG" id="nmv:NITMOv2_1913"/>
<comment type="similarity">
    <text evidence="2">Belongs to the flagella basal body rod proteins family.</text>
</comment>
<sequence length="186" mass="20309">MPGDRQPDSFESESIEVLMYSPTSCSTLDSGIDVAPTYELARAAETKGLGMTIFDRTMQLLQRSLDLRSARQRVIASNLANEETPGYRANELTFMEQLQSAHKGRLPVALAVTQSRHIGPRGPQGYQAVAGKLSEVPAGDLPLDANSVNLELEMAKLSDNAMQYNAAASITAIRFRQLLNAIRDAR</sequence>
<comment type="subcellular location">
    <subcellularLocation>
        <location evidence="1">Bacterial flagellum basal body</location>
    </subcellularLocation>
</comment>